<dbReference type="PANTHER" id="PTHR23514:SF13">
    <property type="entry name" value="INNER MEMBRANE PROTEIN YBJJ"/>
    <property type="match status" value="1"/>
</dbReference>
<feature type="transmembrane region" description="Helical" evidence="5">
    <location>
        <begin position="369"/>
        <end position="390"/>
    </location>
</feature>
<evidence type="ECO:0000256" key="3">
    <source>
        <dbReference type="ARBA" id="ARBA00022989"/>
    </source>
</evidence>
<dbReference type="CDD" id="cd17393">
    <property type="entry name" value="MFS_MosC_like"/>
    <property type="match status" value="1"/>
</dbReference>
<dbReference type="SUPFAM" id="SSF103473">
    <property type="entry name" value="MFS general substrate transporter"/>
    <property type="match status" value="1"/>
</dbReference>
<sequence>MTTDLTNSTSNNASLGTSALPVRWRQVAIPFFFFLLGLLYASWAARIPSIRDNLQLDPATLSMVLLCGGIGAVGSFPLAAWLNAHVGPRRTTWYAGLVLLLTLPLLGIAPNLVLLMLFSAMYGAASSCFDVAINALGAVAEKQAGRSIMSLLHAWFCVGTFSGALLGSAVASFEVAPFWHFLALALLFLVPLRLGYKAMPNDRPEPSADKKIFAIPHGHLVALGLIGFCGAIVEGSIADWSGLYMKDHMRAGDGGAPLAYAAFAGMMLLARLIGDRLKERWGARKVVGFGSLLAAAGVFVAVAAVNMPMAIIGFAVAGSGVAMVFPFIFSAAGRHGSIALAGVATLSYSGSLIGPPIVGFLAHGFGLQAGLAFIGVLCIAVAAAASRAVWLE</sequence>
<dbReference type="InterPro" id="IPR011701">
    <property type="entry name" value="MFS"/>
</dbReference>
<accession>A0ABW8Z532</accession>
<protein>
    <submittedName>
        <fullName evidence="6">MFS transporter</fullName>
    </submittedName>
</protein>
<feature type="transmembrane region" description="Helical" evidence="5">
    <location>
        <begin position="258"/>
        <end position="274"/>
    </location>
</feature>
<gene>
    <name evidence="6" type="ORF">PQR63_07120</name>
</gene>
<dbReference type="InterPro" id="IPR036259">
    <property type="entry name" value="MFS_trans_sf"/>
</dbReference>
<organism evidence="6 7">
    <name type="scientific">Herbaspirillum rhizosphaerae</name>
    <dbReference type="NCBI Taxonomy" id="346179"/>
    <lineage>
        <taxon>Bacteria</taxon>
        <taxon>Pseudomonadati</taxon>
        <taxon>Pseudomonadota</taxon>
        <taxon>Betaproteobacteria</taxon>
        <taxon>Burkholderiales</taxon>
        <taxon>Oxalobacteraceae</taxon>
        <taxon>Herbaspirillum</taxon>
    </lineage>
</organism>
<evidence type="ECO:0000256" key="4">
    <source>
        <dbReference type="ARBA" id="ARBA00023136"/>
    </source>
</evidence>
<dbReference type="RefSeq" id="WP_408166852.1">
    <property type="nucleotide sequence ID" value="NZ_JAQQFR010000004.1"/>
</dbReference>
<evidence type="ECO:0000313" key="6">
    <source>
        <dbReference type="EMBL" id="MFL9878142.1"/>
    </source>
</evidence>
<feature type="transmembrane region" description="Helical" evidence="5">
    <location>
        <begin position="94"/>
        <end position="114"/>
    </location>
</feature>
<name>A0ABW8Z532_9BURK</name>
<feature type="transmembrane region" description="Helical" evidence="5">
    <location>
        <begin position="152"/>
        <end position="172"/>
    </location>
</feature>
<proteinExistence type="predicted"/>
<evidence type="ECO:0000256" key="1">
    <source>
        <dbReference type="ARBA" id="ARBA00004141"/>
    </source>
</evidence>
<feature type="transmembrane region" description="Helical" evidence="5">
    <location>
        <begin position="27"/>
        <end position="47"/>
    </location>
</feature>
<feature type="transmembrane region" description="Helical" evidence="5">
    <location>
        <begin position="120"/>
        <end position="140"/>
    </location>
</feature>
<keyword evidence="4 5" id="KW-0472">Membrane</keyword>
<feature type="transmembrane region" description="Helical" evidence="5">
    <location>
        <begin position="59"/>
        <end position="82"/>
    </location>
</feature>
<feature type="transmembrane region" description="Helical" evidence="5">
    <location>
        <begin position="217"/>
        <end position="238"/>
    </location>
</feature>
<keyword evidence="7" id="KW-1185">Reference proteome</keyword>
<evidence type="ECO:0000313" key="7">
    <source>
        <dbReference type="Proteomes" id="UP001629214"/>
    </source>
</evidence>
<evidence type="ECO:0000256" key="5">
    <source>
        <dbReference type="SAM" id="Phobius"/>
    </source>
</evidence>
<feature type="transmembrane region" description="Helical" evidence="5">
    <location>
        <begin position="311"/>
        <end position="331"/>
    </location>
</feature>
<feature type="transmembrane region" description="Helical" evidence="5">
    <location>
        <begin position="178"/>
        <end position="196"/>
    </location>
</feature>
<evidence type="ECO:0000256" key="2">
    <source>
        <dbReference type="ARBA" id="ARBA00022692"/>
    </source>
</evidence>
<comment type="caution">
    <text evidence="6">The sequence shown here is derived from an EMBL/GenBank/DDBJ whole genome shotgun (WGS) entry which is preliminary data.</text>
</comment>
<dbReference type="Gene3D" id="1.20.1250.20">
    <property type="entry name" value="MFS general substrate transporter like domains"/>
    <property type="match status" value="1"/>
</dbReference>
<dbReference type="Pfam" id="PF07690">
    <property type="entry name" value="MFS_1"/>
    <property type="match status" value="1"/>
</dbReference>
<feature type="transmembrane region" description="Helical" evidence="5">
    <location>
        <begin position="286"/>
        <end position="305"/>
    </location>
</feature>
<reference evidence="6 7" key="1">
    <citation type="journal article" date="2024" name="Chem. Sci.">
        <title>Discovery of megapolipeptins by genome mining of a Burkholderiales bacteria collection.</title>
        <authorList>
            <person name="Paulo B.S."/>
            <person name="Recchia M.J.J."/>
            <person name="Lee S."/>
            <person name="Fergusson C.H."/>
            <person name="Romanowski S.B."/>
            <person name="Hernandez A."/>
            <person name="Krull N."/>
            <person name="Liu D.Y."/>
            <person name="Cavanagh H."/>
            <person name="Bos A."/>
            <person name="Gray C.A."/>
            <person name="Murphy B.T."/>
            <person name="Linington R.G."/>
            <person name="Eustaquio A.S."/>
        </authorList>
    </citation>
    <scope>NUCLEOTIDE SEQUENCE [LARGE SCALE GENOMIC DNA]</scope>
    <source>
        <strain evidence="6 7">RL21-008-BIB-B</strain>
    </source>
</reference>
<dbReference type="PANTHER" id="PTHR23514">
    <property type="entry name" value="BYPASS OF STOP CODON PROTEIN 6"/>
    <property type="match status" value="1"/>
</dbReference>
<dbReference type="EMBL" id="JAQQFR010000004">
    <property type="protein sequence ID" value="MFL9878142.1"/>
    <property type="molecule type" value="Genomic_DNA"/>
</dbReference>
<keyword evidence="2 5" id="KW-0812">Transmembrane</keyword>
<comment type="subcellular location">
    <subcellularLocation>
        <location evidence="1">Membrane</location>
        <topology evidence="1">Multi-pass membrane protein</topology>
    </subcellularLocation>
</comment>
<dbReference type="InterPro" id="IPR051788">
    <property type="entry name" value="MFS_Transporter"/>
</dbReference>
<keyword evidence="3 5" id="KW-1133">Transmembrane helix</keyword>
<feature type="transmembrane region" description="Helical" evidence="5">
    <location>
        <begin position="338"/>
        <end position="363"/>
    </location>
</feature>
<dbReference type="Proteomes" id="UP001629214">
    <property type="component" value="Unassembled WGS sequence"/>
</dbReference>